<sequence>MAPFEALYGRACRTSVCWDEVGERKITCPELVQQSVDAVAVIRDRLKTAQSRQKSYADKRRRSLEFQVGDHVFLKVSPMRGTSRFGKKGKLSPRYVGPFEILERIGNLAYHLALPPRLAQVHDVFHVSMLRKYEPDPTHVLNFEELDVDDRVSYVESPVQIVDRKEQVLRTKTIPLVKVVWQHHGTEGAT</sequence>
<keyword evidence="3" id="KW-1185">Reference proteome</keyword>
<feature type="domain" description="Tf2-1-like SH3-like" evidence="1">
    <location>
        <begin position="69"/>
        <end position="133"/>
    </location>
</feature>
<dbReference type="PANTHER" id="PTHR46148:SF57">
    <property type="entry name" value="OS12G0499874 PROTEIN"/>
    <property type="match status" value="1"/>
</dbReference>
<accession>A0ABD3L1X0</accession>
<evidence type="ECO:0000313" key="3">
    <source>
        <dbReference type="Proteomes" id="UP001634007"/>
    </source>
</evidence>
<dbReference type="EMBL" id="JBJKBG010000003">
    <property type="protein sequence ID" value="KAL3745910.1"/>
    <property type="molecule type" value="Genomic_DNA"/>
</dbReference>
<reference evidence="2 3" key="1">
    <citation type="submission" date="2024-11" db="EMBL/GenBank/DDBJ databases">
        <title>Chromosome-level genome assembly of Eucalyptus globulus Labill. provides insights into its genome evolution.</title>
        <authorList>
            <person name="Li X."/>
        </authorList>
    </citation>
    <scope>NUCLEOTIDE SEQUENCE [LARGE SCALE GENOMIC DNA]</scope>
    <source>
        <strain evidence="2">CL2024</strain>
        <tissue evidence="2">Fresh tender leaves</tissue>
    </source>
</reference>
<dbReference type="InterPro" id="IPR056924">
    <property type="entry name" value="SH3_Tf2-1"/>
</dbReference>
<evidence type="ECO:0000313" key="2">
    <source>
        <dbReference type="EMBL" id="KAL3745910.1"/>
    </source>
</evidence>
<organism evidence="2 3">
    <name type="scientific">Eucalyptus globulus</name>
    <name type="common">Tasmanian blue gum</name>
    <dbReference type="NCBI Taxonomy" id="34317"/>
    <lineage>
        <taxon>Eukaryota</taxon>
        <taxon>Viridiplantae</taxon>
        <taxon>Streptophyta</taxon>
        <taxon>Embryophyta</taxon>
        <taxon>Tracheophyta</taxon>
        <taxon>Spermatophyta</taxon>
        <taxon>Magnoliopsida</taxon>
        <taxon>eudicotyledons</taxon>
        <taxon>Gunneridae</taxon>
        <taxon>Pentapetalae</taxon>
        <taxon>rosids</taxon>
        <taxon>malvids</taxon>
        <taxon>Myrtales</taxon>
        <taxon>Myrtaceae</taxon>
        <taxon>Myrtoideae</taxon>
        <taxon>Eucalypteae</taxon>
        <taxon>Eucalyptus</taxon>
    </lineage>
</organism>
<dbReference type="Proteomes" id="UP001634007">
    <property type="component" value="Unassembled WGS sequence"/>
</dbReference>
<dbReference type="Pfam" id="PF24626">
    <property type="entry name" value="SH3_Tf2-1"/>
    <property type="match status" value="1"/>
</dbReference>
<protein>
    <recommendedName>
        <fullName evidence="1">Tf2-1-like SH3-like domain-containing protein</fullName>
    </recommendedName>
</protein>
<gene>
    <name evidence="2" type="ORF">ACJRO7_014929</name>
</gene>
<dbReference type="AlphaFoldDB" id="A0ABD3L1X0"/>
<name>A0ABD3L1X0_EUCGL</name>
<comment type="caution">
    <text evidence="2">The sequence shown here is derived from an EMBL/GenBank/DDBJ whole genome shotgun (WGS) entry which is preliminary data.</text>
</comment>
<proteinExistence type="predicted"/>
<evidence type="ECO:0000259" key="1">
    <source>
        <dbReference type="Pfam" id="PF24626"/>
    </source>
</evidence>
<dbReference type="PANTHER" id="PTHR46148">
    <property type="entry name" value="CHROMO DOMAIN-CONTAINING PROTEIN"/>
    <property type="match status" value="1"/>
</dbReference>